<evidence type="ECO:0000313" key="12">
    <source>
        <dbReference type="Proteomes" id="UP000808388"/>
    </source>
</evidence>
<feature type="binding site" evidence="9">
    <location>
        <position position="20"/>
    </location>
    <ligand>
        <name>ATP</name>
        <dbReference type="ChEBI" id="CHEBI:30616"/>
    </ligand>
</feature>
<dbReference type="HAMAP" id="MF_00016">
    <property type="entry name" value="DNA_HJ_migration_RuvB"/>
    <property type="match status" value="1"/>
</dbReference>
<dbReference type="GO" id="GO:0006281">
    <property type="term" value="P:DNA repair"/>
    <property type="evidence" value="ECO:0007669"/>
    <property type="project" value="UniProtKB-UniRule"/>
</dbReference>
<reference evidence="11" key="1">
    <citation type="submission" date="2020-07" db="EMBL/GenBank/DDBJ databases">
        <title>Huge and variable diversity of episymbiotic CPR bacteria and DPANN archaea in groundwater ecosystems.</title>
        <authorList>
            <person name="He C.Y."/>
            <person name="Keren R."/>
            <person name="Whittaker M."/>
            <person name="Farag I.F."/>
            <person name="Doudna J."/>
            <person name="Cate J.H.D."/>
            <person name="Banfield J.F."/>
        </authorList>
    </citation>
    <scope>NUCLEOTIDE SEQUENCE</scope>
    <source>
        <strain evidence="11">NC_groundwater_972_Pr1_S-0.2um_49_27</strain>
    </source>
</reference>
<dbReference type="NCBIfam" id="NF000868">
    <property type="entry name" value="PRK00080.1"/>
    <property type="match status" value="1"/>
</dbReference>
<feature type="region of interest" description="Head domain (RuvB-H)" evidence="9">
    <location>
        <begin position="255"/>
        <end position="338"/>
    </location>
</feature>
<evidence type="ECO:0000256" key="9">
    <source>
        <dbReference type="HAMAP-Rule" id="MF_00016"/>
    </source>
</evidence>
<feature type="binding site" evidence="9">
    <location>
        <position position="218"/>
    </location>
    <ligand>
        <name>ATP</name>
        <dbReference type="ChEBI" id="CHEBI:30616"/>
    </ligand>
</feature>
<feature type="binding site" evidence="9">
    <location>
        <position position="62"/>
    </location>
    <ligand>
        <name>ATP</name>
        <dbReference type="ChEBI" id="CHEBI:30616"/>
    </ligand>
</feature>
<evidence type="ECO:0000256" key="7">
    <source>
        <dbReference type="ARBA" id="ARBA00023172"/>
    </source>
</evidence>
<dbReference type="InterPro" id="IPR003593">
    <property type="entry name" value="AAA+_ATPase"/>
</dbReference>
<dbReference type="GO" id="GO:0006310">
    <property type="term" value="P:DNA recombination"/>
    <property type="evidence" value="ECO:0007669"/>
    <property type="project" value="UniProtKB-UniRule"/>
</dbReference>
<dbReference type="PANTHER" id="PTHR42848:SF1">
    <property type="entry name" value="HOLLIDAY JUNCTION BRANCH MIGRATION COMPLEX SUBUNIT RUVB"/>
    <property type="match status" value="1"/>
</dbReference>
<dbReference type="InterPro" id="IPR041445">
    <property type="entry name" value="AAA_lid_4"/>
</dbReference>
<feature type="binding site" evidence="9">
    <location>
        <position position="67"/>
    </location>
    <ligand>
        <name>ATP</name>
        <dbReference type="ChEBI" id="CHEBI:30616"/>
    </ligand>
</feature>
<evidence type="ECO:0000256" key="5">
    <source>
        <dbReference type="ARBA" id="ARBA00022840"/>
    </source>
</evidence>
<dbReference type="Pfam" id="PF05491">
    <property type="entry name" value="WHD_RuvB"/>
    <property type="match status" value="1"/>
</dbReference>
<feature type="binding site" evidence="9">
    <location>
        <position position="65"/>
    </location>
    <ligand>
        <name>ATP</name>
        <dbReference type="ChEBI" id="CHEBI:30616"/>
    </ligand>
</feature>
<evidence type="ECO:0000313" key="11">
    <source>
        <dbReference type="EMBL" id="MBI3627387.1"/>
    </source>
</evidence>
<gene>
    <name evidence="9 11" type="primary">ruvB</name>
    <name evidence="11" type="ORF">HY220_01370</name>
</gene>
<dbReference type="GO" id="GO:0009378">
    <property type="term" value="F:four-way junction helicase activity"/>
    <property type="evidence" value="ECO:0007669"/>
    <property type="project" value="InterPro"/>
</dbReference>
<keyword evidence="7 9" id="KW-0233">DNA recombination</keyword>
<comment type="caution">
    <text evidence="9">Lacks conserved residue(s) required for the propagation of feature annotation.</text>
</comment>
<keyword evidence="6 9" id="KW-0238">DNA-binding</keyword>
<feature type="domain" description="AAA+ ATPase" evidence="10">
    <location>
        <begin position="51"/>
        <end position="182"/>
    </location>
</feature>
<dbReference type="GO" id="GO:0048476">
    <property type="term" value="C:Holliday junction resolvase complex"/>
    <property type="evidence" value="ECO:0007669"/>
    <property type="project" value="UniProtKB-UniRule"/>
</dbReference>
<feature type="binding site" evidence="9">
    <location>
        <position position="21"/>
    </location>
    <ligand>
        <name>ATP</name>
        <dbReference type="ChEBI" id="CHEBI:30616"/>
    </ligand>
</feature>
<comment type="caution">
    <text evidence="11">The sequence shown here is derived from an EMBL/GenBank/DDBJ whole genome shotgun (WGS) entry which is preliminary data.</text>
</comment>
<comment type="domain">
    <text evidence="9">Has 3 domains, the large (RuvB-L) and small ATPase (RuvB-S) domains and the C-terminal head (RuvB-H) domain. The head domain binds DNA, while the ATPase domains jointly bind ATP, ADP or are empty depending on the state of the subunit in the translocation cycle. During a single DNA translocation step the structure of each domain remains the same, but their relative positions change.</text>
</comment>
<comment type="subcellular location">
    <subcellularLocation>
        <location evidence="9">Cytoplasm</location>
    </subcellularLocation>
</comment>
<comment type="similarity">
    <text evidence="9">Belongs to the RuvB family.</text>
</comment>
<feature type="binding site" evidence="9">
    <location>
        <position position="66"/>
    </location>
    <ligand>
        <name>ATP</name>
        <dbReference type="ChEBI" id="CHEBI:30616"/>
    </ligand>
</feature>
<comment type="subunit">
    <text evidence="9">Homohexamer. Forms an RuvA(8)-RuvB(12)-Holliday junction (HJ) complex. HJ DNA is sandwiched between 2 RuvA tetramers; dsDNA enters through RuvA and exits via RuvB. An RuvB hexamer assembles on each DNA strand where it exits the tetramer. Each RuvB hexamer is contacted by two RuvA subunits (via domain III) on 2 adjacent RuvB subunits; this complex drives branch migration. In the full resolvosome a probable DNA-RuvA(4)-RuvB(12)-RuvC(2) complex forms which resolves the HJ.</text>
</comment>
<keyword evidence="3 9" id="KW-0227">DNA damage</keyword>
<dbReference type="Pfam" id="PF17864">
    <property type="entry name" value="AAA_lid_4"/>
    <property type="match status" value="1"/>
</dbReference>
<evidence type="ECO:0000259" key="10">
    <source>
        <dbReference type="SMART" id="SM00382"/>
    </source>
</evidence>
<dbReference type="SMART" id="SM00382">
    <property type="entry name" value="AAA"/>
    <property type="match status" value="1"/>
</dbReference>
<keyword evidence="4 9" id="KW-0378">Hydrolase</keyword>
<evidence type="ECO:0000256" key="4">
    <source>
        <dbReference type="ARBA" id="ARBA00022801"/>
    </source>
</evidence>
<dbReference type="InterPro" id="IPR008824">
    <property type="entry name" value="RuvB-like_N"/>
</dbReference>
<keyword evidence="8 9" id="KW-0234">DNA repair</keyword>
<dbReference type="InterPro" id="IPR004605">
    <property type="entry name" value="DNA_helicase_Holl-junc_RuvB"/>
</dbReference>
<dbReference type="CDD" id="cd00009">
    <property type="entry name" value="AAA"/>
    <property type="match status" value="1"/>
</dbReference>
<dbReference type="SUPFAM" id="SSF52540">
    <property type="entry name" value="P-loop containing nucleoside triphosphate hydrolases"/>
    <property type="match status" value="1"/>
</dbReference>
<dbReference type="InterPro" id="IPR008823">
    <property type="entry name" value="RuvB_wg_C"/>
</dbReference>
<dbReference type="InterPro" id="IPR036390">
    <property type="entry name" value="WH_DNA-bd_sf"/>
</dbReference>
<feature type="binding site" evidence="9">
    <location>
        <position position="310"/>
    </location>
    <ligand>
        <name>DNA</name>
        <dbReference type="ChEBI" id="CHEBI:16991"/>
    </ligand>
</feature>
<dbReference type="SUPFAM" id="SSF46785">
    <property type="entry name" value="Winged helix' DNA-binding domain"/>
    <property type="match status" value="1"/>
</dbReference>
<sequence length="338" mass="37382">MNQELEKVEKTEDKNLDLALRPQRWDEYIGQNSVKDNLKILIGAAQGRGESIEHILLYGPAGVGKTTLAYLIAREMNTNIRITSGPAIERVGDLASILTNLMPGDILFIDEAHRLNKMIEEVLYPAMESRTLDIIIGKGPSARTIQLDLPPFTLIAATTRVGLLSSPLRSRFGVTFRLDFYTNEDLEKILARSAKLLTVQISNDALSHVAACSRQTPRVANRLLKRVRDYAQVHGDGNITGTTATSALKLLSIDLLGLEETDRRLLQAIISKFNGGPVGLQSLAAACSEEIDTIEELHEPFLMQLGFIERTSRGRLATRRAYEHLGLAFPETEARLAL</sequence>
<feature type="binding site" evidence="9">
    <location>
        <position position="181"/>
    </location>
    <ligand>
        <name>ATP</name>
        <dbReference type="ChEBI" id="CHEBI:30616"/>
    </ligand>
</feature>
<dbReference type="EMBL" id="JACQCQ010000006">
    <property type="protein sequence ID" value="MBI3627387.1"/>
    <property type="molecule type" value="Genomic_DNA"/>
</dbReference>
<feature type="region of interest" description="Large ATPase domain (RuvB-L)" evidence="9">
    <location>
        <begin position="1"/>
        <end position="181"/>
    </location>
</feature>
<evidence type="ECO:0000256" key="6">
    <source>
        <dbReference type="ARBA" id="ARBA00023125"/>
    </source>
</evidence>
<comment type="function">
    <text evidence="9">The RuvA-RuvB-RuvC complex processes Holliday junction (HJ) DNA during genetic recombination and DNA repair, while the RuvA-RuvB complex plays an important role in the rescue of blocked DNA replication forks via replication fork reversal (RFR). RuvA specifically binds to HJ cruciform DNA, conferring on it an open structure. The RuvB hexamer acts as an ATP-dependent pump, pulling dsDNA into and through the RuvAB complex. RuvB forms 2 homohexamers on either side of HJ DNA bound by 1 or 2 RuvA tetramers; 4 subunits per hexamer contact DNA at a time. Coordinated motions by a converter formed by DNA-disengaged RuvB subunits stimulates ATP hydrolysis and nucleotide exchange. Immobilization of the converter enables RuvB to convert the ATP-contained energy into a lever motion, pulling 2 nucleotides of DNA out of the RuvA tetramer per ATP hydrolyzed, thus driving DNA branch migration. The RuvB motors rotate together with the DNA substrate, which together with the progressing nucleotide cycle form the mechanistic basis for DNA recombination by continuous HJ branch migration. Branch migration allows RuvC to scan DNA until it finds its consensus sequence, where it cleaves and resolves cruciform DNA.</text>
</comment>
<keyword evidence="5 9" id="KW-0067">ATP-binding</keyword>
<keyword evidence="1 9" id="KW-0963">Cytoplasm</keyword>
<dbReference type="NCBIfam" id="TIGR00635">
    <property type="entry name" value="ruvB"/>
    <property type="match status" value="1"/>
</dbReference>
<dbReference type="GO" id="GO:0005737">
    <property type="term" value="C:cytoplasm"/>
    <property type="evidence" value="ECO:0007669"/>
    <property type="project" value="UniProtKB-SubCell"/>
</dbReference>
<dbReference type="PANTHER" id="PTHR42848">
    <property type="match status" value="1"/>
</dbReference>
<feature type="region of interest" description="Small ATPAse domain (RuvB-S)" evidence="9">
    <location>
        <begin position="182"/>
        <end position="252"/>
    </location>
</feature>
<keyword evidence="11" id="KW-0347">Helicase</keyword>
<feature type="binding site" evidence="9">
    <location>
        <position position="315"/>
    </location>
    <ligand>
        <name>DNA</name>
        <dbReference type="ChEBI" id="CHEBI:16991"/>
    </ligand>
</feature>
<organism evidence="11 12">
    <name type="scientific">Candidatus Sungiibacteriota bacterium</name>
    <dbReference type="NCBI Taxonomy" id="2750080"/>
    <lineage>
        <taxon>Bacteria</taxon>
        <taxon>Candidatus Sungiibacteriota</taxon>
    </lineage>
</organism>
<name>A0A9D6LRI0_9BACT</name>
<dbReference type="InterPro" id="IPR027417">
    <property type="entry name" value="P-loop_NTPase"/>
</dbReference>
<feature type="binding site" evidence="9">
    <location>
        <position position="66"/>
    </location>
    <ligand>
        <name>Mg(2+)</name>
        <dbReference type="ChEBI" id="CHEBI:18420"/>
    </ligand>
</feature>
<protein>
    <recommendedName>
        <fullName evidence="9">Holliday junction branch migration complex subunit RuvB</fullName>
        <ecNumber evidence="9">3.6.4.-</ecNumber>
    </recommendedName>
</protein>
<evidence type="ECO:0000256" key="2">
    <source>
        <dbReference type="ARBA" id="ARBA00022741"/>
    </source>
</evidence>
<dbReference type="Pfam" id="PF05496">
    <property type="entry name" value="RuvB_N"/>
    <property type="match status" value="1"/>
</dbReference>
<dbReference type="InterPro" id="IPR036388">
    <property type="entry name" value="WH-like_DNA-bd_sf"/>
</dbReference>
<proteinExistence type="inferred from homology"/>
<evidence type="ECO:0000256" key="3">
    <source>
        <dbReference type="ARBA" id="ARBA00022763"/>
    </source>
</evidence>
<feature type="binding site" evidence="9">
    <location>
        <position position="171"/>
    </location>
    <ligand>
        <name>ATP</name>
        <dbReference type="ChEBI" id="CHEBI:30616"/>
    </ligand>
</feature>
<dbReference type="Gene3D" id="3.40.50.300">
    <property type="entry name" value="P-loop containing nucleotide triphosphate hydrolases"/>
    <property type="match status" value="1"/>
</dbReference>
<dbReference type="Gene3D" id="1.10.8.60">
    <property type="match status" value="1"/>
</dbReference>
<evidence type="ECO:0000256" key="8">
    <source>
        <dbReference type="ARBA" id="ARBA00023204"/>
    </source>
</evidence>
<dbReference type="GO" id="GO:0016787">
    <property type="term" value="F:hydrolase activity"/>
    <property type="evidence" value="ECO:0007669"/>
    <property type="project" value="UniProtKB-KW"/>
</dbReference>
<keyword evidence="2 9" id="KW-0547">Nucleotide-binding</keyword>
<dbReference type="EC" id="3.6.4.-" evidence="9"/>
<comment type="catalytic activity">
    <reaction evidence="9">
        <text>ATP + H2O = ADP + phosphate + H(+)</text>
        <dbReference type="Rhea" id="RHEA:13065"/>
        <dbReference type="ChEBI" id="CHEBI:15377"/>
        <dbReference type="ChEBI" id="CHEBI:15378"/>
        <dbReference type="ChEBI" id="CHEBI:30616"/>
        <dbReference type="ChEBI" id="CHEBI:43474"/>
        <dbReference type="ChEBI" id="CHEBI:456216"/>
    </reaction>
</comment>
<dbReference type="AlphaFoldDB" id="A0A9D6LRI0"/>
<dbReference type="Proteomes" id="UP000808388">
    <property type="component" value="Unassembled WGS sequence"/>
</dbReference>
<dbReference type="GO" id="GO:0005524">
    <property type="term" value="F:ATP binding"/>
    <property type="evidence" value="ECO:0007669"/>
    <property type="project" value="UniProtKB-UniRule"/>
</dbReference>
<evidence type="ECO:0000256" key="1">
    <source>
        <dbReference type="ARBA" id="ARBA00022490"/>
    </source>
</evidence>
<dbReference type="GO" id="GO:0000400">
    <property type="term" value="F:four-way junction DNA binding"/>
    <property type="evidence" value="ECO:0007669"/>
    <property type="project" value="UniProtKB-UniRule"/>
</dbReference>
<accession>A0A9D6LRI0</accession>
<dbReference type="Gene3D" id="1.10.10.10">
    <property type="entry name" value="Winged helix-like DNA-binding domain superfamily/Winged helix DNA-binding domain"/>
    <property type="match status" value="1"/>
</dbReference>